<feature type="binding site" evidence="5">
    <location>
        <position position="31"/>
    </location>
    <ligand>
        <name>Mg(2+)</name>
        <dbReference type="ChEBI" id="CHEBI:18420"/>
    </ligand>
</feature>
<evidence type="ECO:0000256" key="1">
    <source>
        <dbReference type="ARBA" id="ARBA00010290"/>
    </source>
</evidence>
<dbReference type="PROSITE" id="PS51417">
    <property type="entry name" value="ARF"/>
    <property type="match status" value="1"/>
</dbReference>
<dbReference type="GO" id="GO:0005525">
    <property type="term" value="F:GTP binding"/>
    <property type="evidence" value="ECO:0007669"/>
    <property type="project" value="UniProtKB-KW"/>
</dbReference>
<keyword evidence="5" id="KW-0460">Magnesium</keyword>
<dbReference type="InterPro" id="IPR006689">
    <property type="entry name" value="Small_GTPase_ARF/SAR"/>
</dbReference>
<reference evidence="7 8" key="1">
    <citation type="submission" date="2024-09" db="EMBL/GenBank/DDBJ databases">
        <title>Chromosome-scale assembly of Riccia fluitans.</title>
        <authorList>
            <person name="Paukszto L."/>
            <person name="Sawicki J."/>
            <person name="Karawczyk K."/>
            <person name="Piernik-Szablinska J."/>
            <person name="Szczecinska M."/>
            <person name="Mazdziarz M."/>
        </authorList>
    </citation>
    <scope>NUCLEOTIDE SEQUENCE [LARGE SCALE GENOMIC DNA]</scope>
    <source>
        <strain evidence="7">Rf_01</strain>
        <tissue evidence="7">Aerial parts of the thallus</tissue>
    </source>
</reference>
<dbReference type="FunFam" id="3.40.50.300:FF:001166">
    <property type="entry name" value="ADP-ribosylation factor D"/>
    <property type="match status" value="1"/>
</dbReference>
<accession>A0ABD1ZB42</accession>
<evidence type="ECO:0000256" key="2">
    <source>
        <dbReference type="ARBA" id="ARBA00022741"/>
    </source>
</evidence>
<dbReference type="AlphaFoldDB" id="A0ABD1ZB42"/>
<dbReference type="InterPro" id="IPR027417">
    <property type="entry name" value="P-loop_NTPase"/>
</dbReference>
<dbReference type="InterPro" id="IPR044612">
    <property type="entry name" value="ARL2/3"/>
</dbReference>
<dbReference type="Gene3D" id="3.40.50.300">
    <property type="entry name" value="P-loop containing nucleotide triphosphate hydrolases"/>
    <property type="match status" value="1"/>
</dbReference>
<comment type="caution">
    <text evidence="7">The sequence shown here is derived from an EMBL/GenBank/DDBJ whole genome shotgun (WGS) entry which is preliminary data.</text>
</comment>
<sequence>MGLLSIFRKFSTSKREETKILLLGLESAGKSSCLAFLCNEDLAKIVPTRGFIIKSLLHDGYRLNIWDVGGQRSLRPYWINCITRADALIYVVDSTDRDRHKEAANELSQLLAEQRFIGVPLLVFANKQDLLNALSAAELLKVLELSSVVDRSIFVQPCSGKFGDGTNEGMEWIMDQLNNGMIERR</sequence>
<evidence type="ECO:0000313" key="7">
    <source>
        <dbReference type="EMBL" id="KAL2644981.1"/>
    </source>
</evidence>
<keyword evidence="8" id="KW-1185">Reference proteome</keyword>
<dbReference type="SMART" id="SM00178">
    <property type="entry name" value="SAR"/>
    <property type="match status" value="1"/>
</dbReference>
<feature type="binding site" evidence="5">
    <location>
        <position position="48"/>
    </location>
    <ligand>
        <name>Mg(2+)</name>
        <dbReference type="ChEBI" id="CHEBI:18420"/>
    </ligand>
</feature>
<feature type="binding site" evidence="4">
    <location>
        <begin position="24"/>
        <end position="31"/>
    </location>
    <ligand>
        <name>GTP</name>
        <dbReference type="ChEBI" id="CHEBI:37565"/>
    </ligand>
</feature>
<evidence type="ECO:0000256" key="5">
    <source>
        <dbReference type="PIRSR" id="PIRSR606689-2"/>
    </source>
</evidence>
<proteinExistence type="inferred from homology"/>
<evidence type="ECO:0000256" key="3">
    <source>
        <dbReference type="ARBA" id="ARBA00023134"/>
    </source>
</evidence>
<gene>
    <name evidence="7" type="ORF">R1flu_012568</name>
</gene>
<dbReference type="NCBIfam" id="TIGR00231">
    <property type="entry name" value="small_GTP"/>
    <property type="match status" value="1"/>
</dbReference>
<feature type="binding site" evidence="4">
    <location>
        <begin position="126"/>
        <end position="129"/>
    </location>
    <ligand>
        <name>GTP</name>
        <dbReference type="ChEBI" id="CHEBI:37565"/>
    </ligand>
</feature>
<dbReference type="EMBL" id="JBHFFA010000002">
    <property type="protein sequence ID" value="KAL2644981.1"/>
    <property type="molecule type" value="Genomic_DNA"/>
</dbReference>
<dbReference type="SUPFAM" id="SSF52540">
    <property type="entry name" value="P-loop containing nucleoside triphosphate hydrolases"/>
    <property type="match status" value="1"/>
</dbReference>
<organism evidence="7 8">
    <name type="scientific">Riccia fluitans</name>
    <dbReference type="NCBI Taxonomy" id="41844"/>
    <lineage>
        <taxon>Eukaryota</taxon>
        <taxon>Viridiplantae</taxon>
        <taxon>Streptophyta</taxon>
        <taxon>Embryophyta</taxon>
        <taxon>Marchantiophyta</taxon>
        <taxon>Marchantiopsida</taxon>
        <taxon>Marchantiidae</taxon>
        <taxon>Marchantiales</taxon>
        <taxon>Ricciaceae</taxon>
        <taxon>Riccia</taxon>
    </lineage>
</organism>
<feature type="binding site" evidence="4">
    <location>
        <position position="70"/>
    </location>
    <ligand>
        <name>GTP</name>
        <dbReference type="ChEBI" id="CHEBI:37565"/>
    </ligand>
</feature>
<keyword evidence="3 4" id="KW-0342">GTP-binding</keyword>
<dbReference type="Pfam" id="PF00025">
    <property type="entry name" value="Arf"/>
    <property type="match status" value="1"/>
</dbReference>
<dbReference type="PRINTS" id="PR00328">
    <property type="entry name" value="SAR1GTPBP"/>
</dbReference>
<protein>
    <recommendedName>
        <fullName evidence="9">ADP-ribosylation factor-like protein</fullName>
    </recommendedName>
</protein>
<dbReference type="SMART" id="SM00177">
    <property type="entry name" value="ARF"/>
    <property type="match status" value="1"/>
</dbReference>
<evidence type="ECO:0000313" key="8">
    <source>
        <dbReference type="Proteomes" id="UP001605036"/>
    </source>
</evidence>
<keyword evidence="2 4" id="KW-0547">Nucleotide-binding</keyword>
<dbReference type="Proteomes" id="UP001605036">
    <property type="component" value="Unassembled WGS sequence"/>
</dbReference>
<evidence type="ECO:0000256" key="4">
    <source>
        <dbReference type="PIRSR" id="PIRSR606689-1"/>
    </source>
</evidence>
<dbReference type="InterPro" id="IPR005225">
    <property type="entry name" value="Small_GTP-bd"/>
</dbReference>
<name>A0ABD1ZB42_9MARC</name>
<keyword evidence="5" id="KW-0479">Metal-binding</keyword>
<evidence type="ECO:0008006" key="9">
    <source>
        <dbReference type="Google" id="ProtNLM"/>
    </source>
</evidence>
<evidence type="ECO:0000256" key="6">
    <source>
        <dbReference type="RuleBase" id="RU003925"/>
    </source>
</evidence>
<comment type="similarity">
    <text evidence="1 6">Belongs to the small GTPase superfamily. Arf family.</text>
</comment>
<dbReference type="PANTHER" id="PTHR45697">
    <property type="entry name" value="ADP-RIBOSYLATION FACTOR-LIKE PROTEIN 2-RELATED"/>
    <property type="match status" value="1"/>
</dbReference>